<dbReference type="Pfam" id="PF00440">
    <property type="entry name" value="TetR_N"/>
    <property type="match status" value="1"/>
</dbReference>
<dbReference type="InterPro" id="IPR001647">
    <property type="entry name" value="HTH_TetR"/>
</dbReference>
<protein>
    <submittedName>
        <fullName evidence="5">TetR/AcrR family transcriptional regulator</fullName>
    </submittedName>
</protein>
<dbReference type="EMBL" id="JABVED010000001">
    <property type="protein sequence ID" value="MBC6445969.1"/>
    <property type="molecule type" value="Genomic_DNA"/>
</dbReference>
<keyword evidence="6" id="KW-1185">Reference proteome</keyword>
<dbReference type="PRINTS" id="PR00455">
    <property type="entry name" value="HTHTETR"/>
</dbReference>
<evidence type="ECO:0000256" key="2">
    <source>
        <dbReference type="PROSITE-ProRule" id="PRU00335"/>
    </source>
</evidence>
<dbReference type="RefSeq" id="WP_187218022.1">
    <property type="nucleotide sequence ID" value="NZ_JABVED010000001.1"/>
</dbReference>
<reference evidence="5 6" key="1">
    <citation type="submission" date="2020-06" db="EMBL/GenBank/DDBJ databases">
        <title>Actinokineospora xiongansis sp. nov., isolated from soil of Baiyangdian.</title>
        <authorList>
            <person name="Zhang X."/>
        </authorList>
    </citation>
    <scope>NUCLEOTIDE SEQUENCE [LARGE SCALE GENOMIC DNA]</scope>
    <source>
        <strain evidence="5 6">HBU206404</strain>
    </source>
</reference>
<dbReference type="InterPro" id="IPR036271">
    <property type="entry name" value="Tet_transcr_reg_TetR-rel_C_sf"/>
</dbReference>
<dbReference type="InterPro" id="IPR050109">
    <property type="entry name" value="HTH-type_TetR-like_transc_reg"/>
</dbReference>
<evidence type="ECO:0000256" key="3">
    <source>
        <dbReference type="SAM" id="MobiDB-lite"/>
    </source>
</evidence>
<dbReference type="Proteomes" id="UP000734823">
    <property type="component" value="Unassembled WGS sequence"/>
</dbReference>
<dbReference type="InterPro" id="IPR041586">
    <property type="entry name" value="PsrA_TetR_C"/>
</dbReference>
<sequence length="233" mass="24433">MARTSEHSGATTRSRLLDAAERMFADTGFADTSMRAVTEAAGANIAAVNYHFGSKEGLLRAVVRRAMAVVNDERARVLDELEAAGEPTADDLVHAFVTTGAGLLERQGPRGTQVARFIGRVIFDPSPTMRELFATAVDDVEGRYLRALQRALPHLSPNQVAFRFACMIGMLGLHQTGALAGLAGGEASPVAVDSVVAFLVAGFRAPEPGQEPASATNADSSSAGVSSGHRPES</sequence>
<comment type="caution">
    <text evidence="5">The sequence shown here is derived from an EMBL/GenBank/DDBJ whole genome shotgun (WGS) entry which is preliminary data.</text>
</comment>
<organism evidence="5 6">
    <name type="scientific">Actinokineospora xionganensis</name>
    <dbReference type="NCBI Taxonomy" id="2684470"/>
    <lineage>
        <taxon>Bacteria</taxon>
        <taxon>Bacillati</taxon>
        <taxon>Actinomycetota</taxon>
        <taxon>Actinomycetes</taxon>
        <taxon>Pseudonocardiales</taxon>
        <taxon>Pseudonocardiaceae</taxon>
        <taxon>Actinokineospora</taxon>
    </lineage>
</organism>
<dbReference type="Gene3D" id="1.10.357.10">
    <property type="entry name" value="Tetracycline Repressor, domain 2"/>
    <property type="match status" value="1"/>
</dbReference>
<evidence type="ECO:0000313" key="6">
    <source>
        <dbReference type="Proteomes" id="UP000734823"/>
    </source>
</evidence>
<gene>
    <name evidence="5" type="ORF">GPZ80_02130</name>
</gene>
<feature type="domain" description="HTH tetR-type" evidence="4">
    <location>
        <begin position="10"/>
        <end position="70"/>
    </location>
</feature>
<dbReference type="InterPro" id="IPR009057">
    <property type="entry name" value="Homeodomain-like_sf"/>
</dbReference>
<accession>A0ABR7L0L1</accession>
<name>A0ABR7L0L1_9PSEU</name>
<dbReference type="PROSITE" id="PS50977">
    <property type="entry name" value="HTH_TETR_2"/>
    <property type="match status" value="1"/>
</dbReference>
<evidence type="ECO:0000259" key="4">
    <source>
        <dbReference type="PROSITE" id="PS50977"/>
    </source>
</evidence>
<dbReference type="PROSITE" id="PS01081">
    <property type="entry name" value="HTH_TETR_1"/>
    <property type="match status" value="1"/>
</dbReference>
<feature type="region of interest" description="Disordered" evidence="3">
    <location>
        <begin position="208"/>
        <end position="233"/>
    </location>
</feature>
<evidence type="ECO:0000256" key="1">
    <source>
        <dbReference type="ARBA" id="ARBA00023125"/>
    </source>
</evidence>
<feature type="compositionally biased region" description="Polar residues" evidence="3">
    <location>
        <begin position="213"/>
        <end position="225"/>
    </location>
</feature>
<feature type="DNA-binding region" description="H-T-H motif" evidence="2">
    <location>
        <begin position="33"/>
        <end position="52"/>
    </location>
</feature>
<keyword evidence="1 2" id="KW-0238">DNA-binding</keyword>
<dbReference type="Pfam" id="PF17939">
    <property type="entry name" value="TetR_C_30"/>
    <property type="match status" value="1"/>
</dbReference>
<dbReference type="PANTHER" id="PTHR30055">
    <property type="entry name" value="HTH-TYPE TRANSCRIPTIONAL REGULATOR RUTR"/>
    <property type="match status" value="1"/>
</dbReference>
<proteinExistence type="predicted"/>
<evidence type="ECO:0000313" key="5">
    <source>
        <dbReference type="EMBL" id="MBC6445969.1"/>
    </source>
</evidence>
<dbReference type="SUPFAM" id="SSF46689">
    <property type="entry name" value="Homeodomain-like"/>
    <property type="match status" value="1"/>
</dbReference>
<dbReference type="InterPro" id="IPR023772">
    <property type="entry name" value="DNA-bd_HTH_TetR-type_CS"/>
</dbReference>
<dbReference type="SUPFAM" id="SSF48498">
    <property type="entry name" value="Tetracyclin repressor-like, C-terminal domain"/>
    <property type="match status" value="1"/>
</dbReference>
<dbReference type="PANTHER" id="PTHR30055:SF235">
    <property type="entry name" value="TRANSCRIPTIONAL REGULATORY PROTEIN"/>
    <property type="match status" value="1"/>
</dbReference>